<comment type="caution">
    <text evidence="2">The sequence shown here is derived from an EMBL/GenBank/DDBJ whole genome shotgun (WGS) entry which is preliminary data.</text>
</comment>
<dbReference type="Pfam" id="PF00248">
    <property type="entry name" value="Aldo_ket_red"/>
    <property type="match status" value="1"/>
</dbReference>
<dbReference type="GO" id="GO:0016491">
    <property type="term" value="F:oxidoreductase activity"/>
    <property type="evidence" value="ECO:0007669"/>
    <property type="project" value="InterPro"/>
</dbReference>
<dbReference type="Gene3D" id="3.20.20.100">
    <property type="entry name" value="NADP-dependent oxidoreductase domain"/>
    <property type="match status" value="1"/>
</dbReference>
<feature type="domain" description="NADP-dependent oxidoreductase" evidence="1">
    <location>
        <begin position="80"/>
        <end position="157"/>
    </location>
</feature>
<dbReference type="InterPro" id="IPR018170">
    <property type="entry name" value="Aldo/ket_reductase_CS"/>
</dbReference>
<dbReference type="EMBL" id="SMOL01000021">
    <property type="protein sequence ID" value="KAB2634858.1"/>
    <property type="molecule type" value="Genomic_DNA"/>
</dbReference>
<organism evidence="2 3">
    <name type="scientific">Pyrus ussuriensis x Pyrus communis</name>
    <dbReference type="NCBI Taxonomy" id="2448454"/>
    <lineage>
        <taxon>Eukaryota</taxon>
        <taxon>Viridiplantae</taxon>
        <taxon>Streptophyta</taxon>
        <taxon>Embryophyta</taxon>
        <taxon>Tracheophyta</taxon>
        <taxon>Spermatophyta</taxon>
        <taxon>Magnoliopsida</taxon>
        <taxon>eudicotyledons</taxon>
        <taxon>Gunneridae</taxon>
        <taxon>Pentapetalae</taxon>
        <taxon>rosids</taxon>
        <taxon>fabids</taxon>
        <taxon>Rosales</taxon>
        <taxon>Rosaceae</taxon>
        <taxon>Amygdaloideae</taxon>
        <taxon>Maleae</taxon>
        <taxon>Pyrus</taxon>
    </lineage>
</organism>
<dbReference type="Proteomes" id="UP000327157">
    <property type="component" value="Unassembled WGS sequence"/>
</dbReference>
<dbReference type="InterPro" id="IPR020471">
    <property type="entry name" value="AKR"/>
</dbReference>
<evidence type="ECO:0000259" key="1">
    <source>
        <dbReference type="Pfam" id="PF00248"/>
    </source>
</evidence>
<evidence type="ECO:0000313" key="2">
    <source>
        <dbReference type="EMBL" id="KAB2634858.1"/>
    </source>
</evidence>
<accession>A0A5N5I511</accession>
<dbReference type="PROSITE" id="PS00063">
    <property type="entry name" value="ALDOKETO_REDUCTASE_3"/>
    <property type="match status" value="1"/>
</dbReference>
<sequence length="189" mass="21472">MGNTPHVLAANKIPEVVLGSSIGSRSMPMLGFDTAVDKLEPHVLKTTVLEAIKLEAIQETLKLGLVASRGQVEMNPLWQQKKLRDFCKANVTQHQAMKRLPEIAEERRKTIAQVCIRWVYQTGATLVVKSYNKERLKQNVDIFDWELSKTDIEKTNGIQQRKMILREDLVSVNGLSPNKPLQDLWDVEL</sequence>
<dbReference type="InterPro" id="IPR036812">
    <property type="entry name" value="NAD(P)_OxRdtase_dom_sf"/>
</dbReference>
<name>A0A5N5I511_9ROSA</name>
<reference evidence="2 3" key="1">
    <citation type="submission" date="2019-09" db="EMBL/GenBank/DDBJ databases">
        <authorList>
            <person name="Ou C."/>
        </authorList>
    </citation>
    <scope>NUCLEOTIDE SEQUENCE [LARGE SCALE GENOMIC DNA]</scope>
    <source>
        <strain evidence="2">S2</strain>
        <tissue evidence="2">Leaf</tissue>
    </source>
</reference>
<dbReference type="InterPro" id="IPR023210">
    <property type="entry name" value="NADP_OxRdtase_dom"/>
</dbReference>
<protein>
    <submittedName>
        <fullName evidence="2">NAD(P)H-dependent 6'-deoxychalcone synthase-like</fullName>
    </submittedName>
</protein>
<reference evidence="2 3" key="2">
    <citation type="submission" date="2019-11" db="EMBL/GenBank/DDBJ databases">
        <title>A de novo genome assembly of a pear dwarfing rootstock.</title>
        <authorList>
            <person name="Wang F."/>
            <person name="Wang J."/>
            <person name="Li S."/>
            <person name="Zhang Y."/>
            <person name="Fang M."/>
            <person name="Ma L."/>
            <person name="Zhao Y."/>
            <person name="Jiang S."/>
        </authorList>
    </citation>
    <scope>NUCLEOTIDE SEQUENCE [LARGE SCALE GENOMIC DNA]</scope>
    <source>
        <strain evidence="2">S2</strain>
        <tissue evidence="2">Leaf</tissue>
    </source>
</reference>
<gene>
    <name evidence="2" type="ORF">D8674_038056</name>
</gene>
<dbReference type="OrthoDB" id="416253at2759"/>
<dbReference type="AlphaFoldDB" id="A0A5N5I511"/>
<proteinExistence type="predicted"/>
<keyword evidence="3" id="KW-1185">Reference proteome</keyword>
<dbReference type="SUPFAM" id="SSF51430">
    <property type="entry name" value="NAD(P)-linked oxidoreductase"/>
    <property type="match status" value="1"/>
</dbReference>
<evidence type="ECO:0000313" key="3">
    <source>
        <dbReference type="Proteomes" id="UP000327157"/>
    </source>
</evidence>
<dbReference type="PANTHER" id="PTHR11732">
    <property type="entry name" value="ALDO/KETO REDUCTASE"/>
    <property type="match status" value="1"/>
</dbReference>